<feature type="compositionally biased region" description="Basic and acidic residues" evidence="3">
    <location>
        <begin position="171"/>
        <end position="183"/>
    </location>
</feature>
<comment type="similarity">
    <text evidence="1">Belongs to the phospholipid scramblase family.</text>
</comment>
<dbReference type="InParanoid" id="A0A340Y0S3"/>
<evidence type="ECO:0000313" key="4">
    <source>
        <dbReference type="Proteomes" id="UP000265300"/>
    </source>
</evidence>
<dbReference type="RefSeq" id="XP_007466092.1">
    <property type="nucleotide sequence ID" value="XM_007466030.1"/>
</dbReference>
<protein>
    <submittedName>
        <fullName evidence="5">Uncharacterized protein LOC103087039</fullName>
    </submittedName>
</protein>
<keyword evidence="2" id="KW-0175">Coiled coil</keyword>
<sequence>MCRQSTSALPVQEPAALLECSLGCKPPLSPTAYECPSPCHPCPVVELLHRAGGACMGSWHVYKVDEESKEVFNNLVTLGKKIDLQEDNFIELLALQHKELTNEDLMELVAQSKDEERQEEEDVTEELKRFMTEEFSLFEEALRLQQRPVPPGAADPRLQSSLRGGGAGRRRPGEGPRPRDHTPDPPPSRLRGSVPQAWRRGCRVDCWPGGEWGRVGGEPGRGRLEARPEAGGRGGTRCPGLATPRPAAPRAASPGSFRSFGALGACLPGGRVGLAGSEPSPVLGEGRGPLGSEVGGRGPGTEAVLGESVPAAEKRAPESWLRCPAALRTFPASPAPEAAPLASLALSAALRTRAWPTRSKQKNGHMTNRQFTEMELKMTFKSQHFPTILLSSSANGITISSGLIRILQMSGPLSLPQNIVPTSPEQPADEMENQIKSPDPRPGAPPEYNSHFVPGLPGPAVPPPAGHPGGLPVGYYSPHQPTTFPLYMQTGGSHPIQYQPGKYPAQHSAPIVWMPMPTVMPNCPPGLEYLAQLDNIHVLQHFEPLEMITGFETNNTYDIKNNLGQMVYFVTEDTDDYTRNAYRTLRPFVLRVTDCMGREIMTMQRPFRCTCCCFCCPSTRQELEVQCPPGFTIGFVAEHWNLCRAVYSIQNEKKEDMMGVIGPCSTYGCGSDSVFEVISLDGVSSIGSITRKWNGVLSAMSDADHFEIHFPLDLDVTMKAMIFGACFLIDFMYFESSPPQRSSTHN</sequence>
<feature type="compositionally biased region" description="Gly residues" evidence="3">
    <location>
        <begin position="210"/>
        <end position="219"/>
    </location>
</feature>
<keyword evidence="4" id="KW-1185">Reference proteome</keyword>
<dbReference type="OrthoDB" id="191150at2759"/>
<accession>A0A340Y0S3</accession>
<evidence type="ECO:0000256" key="1">
    <source>
        <dbReference type="ARBA" id="ARBA00005350"/>
    </source>
</evidence>
<dbReference type="GeneID" id="103087039"/>
<dbReference type="InterPro" id="IPR005552">
    <property type="entry name" value="Scramblase"/>
</dbReference>
<feature type="compositionally biased region" description="Low complexity" evidence="3">
    <location>
        <begin position="239"/>
        <end position="252"/>
    </location>
</feature>
<dbReference type="Pfam" id="PF03803">
    <property type="entry name" value="Scramblase"/>
    <property type="match status" value="1"/>
</dbReference>
<feature type="compositionally biased region" description="Basic and acidic residues" evidence="3">
    <location>
        <begin position="220"/>
        <end position="230"/>
    </location>
</feature>
<evidence type="ECO:0000256" key="3">
    <source>
        <dbReference type="SAM" id="MobiDB-lite"/>
    </source>
</evidence>
<dbReference type="KEGG" id="lve:103087039"/>
<dbReference type="PANTHER" id="PTHR23248:SF28">
    <property type="entry name" value="PHOSPHOLIPID SCRAMBLASE 4"/>
    <property type="match status" value="1"/>
</dbReference>
<evidence type="ECO:0000256" key="2">
    <source>
        <dbReference type="SAM" id="Coils"/>
    </source>
</evidence>
<feature type="region of interest" description="Disordered" evidence="3">
    <location>
        <begin position="147"/>
        <end position="195"/>
    </location>
</feature>
<organism evidence="4 5">
    <name type="scientific">Lipotes vexillifer</name>
    <name type="common">Yangtze river dolphin</name>
    <dbReference type="NCBI Taxonomy" id="118797"/>
    <lineage>
        <taxon>Eukaryota</taxon>
        <taxon>Metazoa</taxon>
        <taxon>Chordata</taxon>
        <taxon>Craniata</taxon>
        <taxon>Vertebrata</taxon>
        <taxon>Euteleostomi</taxon>
        <taxon>Mammalia</taxon>
        <taxon>Eutheria</taxon>
        <taxon>Laurasiatheria</taxon>
        <taxon>Artiodactyla</taxon>
        <taxon>Whippomorpha</taxon>
        <taxon>Cetacea</taxon>
        <taxon>Odontoceti</taxon>
        <taxon>Lipotidae</taxon>
        <taxon>Lipotes</taxon>
    </lineage>
</organism>
<feature type="region of interest" description="Disordered" evidence="3">
    <location>
        <begin position="423"/>
        <end position="445"/>
    </location>
</feature>
<feature type="coiled-coil region" evidence="2">
    <location>
        <begin position="95"/>
        <end position="133"/>
    </location>
</feature>
<feature type="region of interest" description="Disordered" evidence="3">
    <location>
        <begin position="209"/>
        <end position="252"/>
    </location>
</feature>
<dbReference type="GO" id="GO:0017128">
    <property type="term" value="F:phospholipid scramblase activity"/>
    <property type="evidence" value="ECO:0007669"/>
    <property type="project" value="InterPro"/>
</dbReference>
<feature type="compositionally biased region" description="Gly residues" evidence="3">
    <location>
        <begin position="285"/>
        <end position="299"/>
    </location>
</feature>
<name>A0A340Y0S3_LIPVE</name>
<dbReference type="STRING" id="118797.A0A340Y0S3"/>
<dbReference type="GO" id="GO:0005886">
    <property type="term" value="C:plasma membrane"/>
    <property type="evidence" value="ECO:0007669"/>
    <property type="project" value="TreeGrafter"/>
</dbReference>
<gene>
    <name evidence="5" type="primary">LOC103087039</name>
</gene>
<proteinExistence type="inferred from homology"/>
<feature type="region of interest" description="Disordered" evidence="3">
    <location>
        <begin position="277"/>
        <end position="311"/>
    </location>
</feature>
<dbReference type="PANTHER" id="PTHR23248">
    <property type="entry name" value="PHOSPHOLIPID SCRAMBLASE-RELATED"/>
    <property type="match status" value="1"/>
</dbReference>
<reference evidence="5" key="1">
    <citation type="submission" date="2025-08" db="UniProtKB">
        <authorList>
            <consortium name="RefSeq"/>
        </authorList>
    </citation>
    <scope>IDENTIFICATION</scope>
</reference>
<evidence type="ECO:0000313" key="5">
    <source>
        <dbReference type="RefSeq" id="XP_007466092.1"/>
    </source>
</evidence>
<dbReference type="Proteomes" id="UP000265300">
    <property type="component" value="Unplaced"/>
</dbReference>
<dbReference type="AlphaFoldDB" id="A0A340Y0S3"/>